<evidence type="ECO:0000313" key="2">
    <source>
        <dbReference type="Proteomes" id="UP000235145"/>
    </source>
</evidence>
<reference evidence="1 2" key="1">
    <citation type="journal article" date="2017" name="Nat. Commun.">
        <title>Genome assembly with in vitro proximity ligation data and whole-genome triplication in lettuce.</title>
        <authorList>
            <person name="Reyes-Chin-Wo S."/>
            <person name="Wang Z."/>
            <person name="Yang X."/>
            <person name="Kozik A."/>
            <person name="Arikit S."/>
            <person name="Song C."/>
            <person name="Xia L."/>
            <person name="Froenicke L."/>
            <person name="Lavelle D.O."/>
            <person name="Truco M.J."/>
            <person name="Xia R."/>
            <person name="Zhu S."/>
            <person name="Xu C."/>
            <person name="Xu H."/>
            <person name="Xu X."/>
            <person name="Cox K."/>
            <person name="Korf I."/>
            <person name="Meyers B.C."/>
            <person name="Michelmore R.W."/>
        </authorList>
    </citation>
    <scope>NUCLEOTIDE SEQUENCE [LARGE SCALE GENOMIC DNA]</scope>
    <source>
        <strain evidence="2">cv. Salinas</strain>
        <tissue evidence="1">Seedlings</tissue>
    </source>
</reference>
<organism evidence="1 2">
    <name type="scientific">Lactuca sativa</name>
    <name type="common">Garden lettuce</name>
    <dbReference type="NCBI Taxonomy" id="4236"/>
    <lineage>
        <taxon>Eukaryota</taxon>
        <taxon>Viridiplantae</taxon>
        <taxon>Streptophyta</taxon>
        <taxon>Embryophyta</taxon>
        <taxon>Tracheophyta</taxon>
        <taxon>Spermatophyta</taxon>
        <taxon>Magnoliopsida</taxon>
        <taxon>eudicotyledons</taxon>
        <taxon>Gunneridae</taxon>
        <taxon>Pentapetalae</taxon>
        <taxon>asterids</taxon>
        <taxon>campanulids</taxon>
        <taxon>Asterales</taxon>
        <taxon>Asteraceae</taxon>
        <taxon>Cichorioideae</taxon>
        <taxon>Cichorieae</taxon>
        <taxon>Lactucinae</taxon>
        <taxon>Lactuca</taxon>
    </lineage>
</organism>
<evidence type="ECO:0000313" key="1">
    <source>
        <dbReference type="EMBL" id="KAJ0200731.1"/>
    </source>
</evidence>
<proteinExistence type="predicted"/>
<accession>A0A9R1V6U9</accession>
<sequence>MNNLQEMNIGIKIYLKDIEHITDDSPLKARATKYQSCVFSQKFSRFRNLIKECESYIILKPNMAAVKNGFNVTGQRRTITLDCKSSVKNVMIFRSS</sequence>
<name>A0A9R1V6U9_LACSA</name>
<keyword evidence="2" id="KW-1185">Reference proteome</keyword>
<protein>
    <submittedName>
        <fullName evidence="1">Uncharacterized protein</fullName>
    </submittedName>
</protein>
<dbReference type="Proteomes" id="UP000235145">
    <property type="component" value="Unassembled WGS sequence"/>
</dbReference>
<comment type="caution">
    <text evidence="1">The sequence shown here is derived from an EMBL/GenBank/DDBJ whole genome shotgun (WGS) entry which is preliminary data.</text>
</comment>
<gene>
    <name evidence="1" type="ORF">LSAT_V11C600323280</name>
</gene>
<dbReference type="AlphaFoldDB" id="A0A9R1V6U9"/>
<dbReference type="EMBL" id="NBSK02000006">
    <property type="protein sequence ID" value="KAJ0200731.1"/>
    <property type="molecule type" value="Genomic_DNA"/>
</dbReference>